<evidence type="ECO:0000313" key="2">
    <source>
        <dbReference type="Proteomes" id="UP000198286"/>
    </source>
</evidence>
<dbReference type="AlphaFoldDB" id="A0A7U5MRE3"/>
<dbReference type="EMBL" id="CP015269">
    <property type="protein sequence ID" value="ASL18312.1"/>
    <property type="molecule type" value="Genomic_DNA"/>
</dbReference>
<protein>
    <recommendedName>
        <fullName evidence="3">MmcB family DNA repair protein</fullName>
    </recommendedName>
</protein>
<organism evidence="1 2">
    <name type="scientific">Mycobacterium intracellulare subsp. chimaera</name>
    <dbReference type="NCBI Taxonomy" id="222805"/>
    <lineage>
        <taxon>Bacteria</taxon>
        <taxon>Bacillati</taxon>
        <taxon>Actinomycetota</taxon>
        <taxon>Actinomycetes</taxon>
        <taxon>Mycobacteriales</taxon>
        <taxon>Mycobacteriaceae</taxon>
        <taxon>Mycobacterium</taxon>
        <taxon>Mycobacterium avium complex (MAC)</taxon>
    </lineage>
</organism>
<accession>A0A7U5MRE3</accession>
<evidence type="ECO:0000313" key="1">
    <source>
        <dbReference type="EMBL" id="ASL18312.1"/>
    </source>
</evidence>
<sequence length="292" mass="31725">MSETVELLALLQRHYIKPGADLPGGVFVPEVGQNGRWGAGNRCDAIYVGFTSTSGRILIGHELKTSRADWLAELNKPGKADTWADECHEWWLVVANPDIVGAGELPPGWGLMIPGPSRTRMQVRAKAHRKDPGLHRPSWDAVRGIMARQDTLRAQAITERIKAVRAKISAESNQIVAQRVDAEIARRTKHQPDTDELARRLAAIEEALGAAIDWAAHDRGHPSAARGKISLSEIQLMADAVRAAGSVQRAVQNLTAGWANPVDHTQAALDELASALTELGATQQIQEIRRGA</sequence>
<gene>
    <name evidence="1" type="ORF">MYCOZU2_05967</name>
</gene>
<evidence type="ECO:0008006" key="3">
    <source>
        <dbReference type="Google" id="ProtNLM"/>
    </source>
</evidence>
<dbReference type="Proteomes" id="UP000198286">
    <property type="component" value="Plasmid unnamed 2"/>
</dbReference>
<keyword evidence="1" id="KW-0614">Plasmid</keyword>
<dbReference type="RefSeq" id="WP_192579520.1">
    <property type="nucleotide sequence ID" value="NZ_CP015269.1"/>
</dbReference>
<geneLocation type="plasmid" evidence="1 2">
    <name>unnamed 2</name>
</geneLocation>
<reference evidence="1 2" key="1">
    <citation type="journal article" date="2017" name="Lancet Infect. Dis.">
        <title>Global outbreak of severe Mycobacterium chimaera disease after cardiac surgery: a molecular epidemiological study.</title>
        <authorList>
            <person name="van Ingen J."/>
            <person name="Kohl T."/>
            <person name="Kranzer K."/>
            <person name="Hasse B."/>
            <person name="Keller P."/>
            <person name="Szafranska A."/>
            <person name="Hillemann D."/>
            <person name="Chand M."/>
            <person name="Schreiber P."/>
            <person name="Sommerstein R."/>
            <person name="Berger C."/>
            <person name="Genoni M."/>
            <person name="Ruegg C."/>
            <person name="Troillet N."/>
            <person name="Widmer A.F."/>
            <person name="Becker S.L."/>
            <person name="Herrmann M."/>
            <person name="Eckmanns T."/>
            <person name="Haller S."/>
            <person name="Hoeller C."/>
            <person name="Debast S.B."/>
            <person name="Wolfhagen M.J."/>
            <person name="Hopman J."/>
            <person name="Kluytmans J."/>
            <person name="Langelaar M."/>
            <person name="Notermans D.W."/>
            <person name="ten Oever J."/>
            <person name="van den Barselaar P."/>
            <person name="Vonk A.B.A."/>
            <person name="Vos M.C."/>
            <person name="Ahmed N."/>
            <person name="Brown T."/>
            <person name="Crook D."/>
            <person name="Lamagni T."/>
            <person name="Phin N."/>
            <person name="Smith E.G."/>
            <person name="Zambon M."/>
            <person name="Serr A."/>
            <person name="Goetting T."/>
            <person name="Ebner W."/>
            <person name="Thuermer A."/>
            <person name="Utpatel C."/>
            <person name="Sproer C."/>
            <person name="Bunk B."/>
            <person name="Nubel U."/>
            <person name="Bloemberg G."/>
            <person name="Bottger E."/>
            <person name="Niemann S."/>
            <person name="Wagner D."/>
            <person name="Sax H."/>
        </authorList>
    </citation>
    <scope>NUCLEOTIDE SEQUENCE [LARGE SCALE GENOMIC DNA]</scope>
    <source>
        <strain evidence="1 2">ZUERICH-2</strain>
        <plasmid evidence="1 2">unnamed 2</plasmid>
    </source>
</reference>
<proteinExistence type="predicted"/>
<name>A0A7U5MRE3_MYCIT</name>